<proteinExistence type="predicted"/>
<feature type="transmembrane region" description="Helical" evidence="1">
    <location>
        <begin position="214"/>
        <end position="233"/>
    </location>
</feature>
<feature type="transmembrane region" description="Helical" evidence="1">
    <location>
        <begin position="29"/>
        <end position="47"/>
    </location>
</feature>
<dbReference type="GO" id="GO:0016747">
    <property type="term" value="F:acyltransferase activity, transferring groups other than amino-acyl groups"/>
    <property type="evidence" value="ECO:0007669"/>
    <property type="project" value="InterPro"/>
</dbReference>
<evidence type="ECO:0000256" key="1">
    <source>
        <dbReference type="SAM" id="Phobius"/>
    </source>
</evidence>
<feature type="transmembrane region" description="Helical" evidence="1">
    <location>
        <begin position="87"/>
        <end position="110"/>
    </location>
</feature>
<dbReference type="InterPro" id="IPR002656">
    <property type="entry name" value="Acyl_transf_3_dom"/>
</dbReference>
<keyword evidence="1" id="KW-0472">Membrane</keyword>
<feature type="transmembrane region" description="Helical" evidence="1">
    <location>
        <begin position="59"/>
        <end position="81"/>
    </location>
</feature>
<keyword evidence="1" id="KW-1133">Transmembrane helix</keyword>
<evidence type="ECO:0000259" key="2">
    <source>
        <dbReference type="Pfam" id="PF01757"/>
    </source>
</evidence>
<dbReference type="Pfam" id="PF01757">
    <property type="entry name" value="Acyl_transf_3"/>
    <property type="match status" value="1"/>
</dbReference>
<sequence length="338" mass="39280">MLQLVHLLLLKMGGDLVLLNSLKITITNLGQIGNCIFFVSSVWFLLESYNVKINKAIKMIVESFCTSVFCLAIVLLAGYNIPLKEIVFSFFPLTFGFYWFISCYILIYLIHPYINYVIEKLSQFQLFCIVSSFVLLYSVYVLILGGDYFYYNELIGFLSLYFITAYFKKYSNNKLSSKKLCILILLPSLLWIIGSVFLAILAANVTSFSNKSLWLNKFIKPCFVAIALGLVSFANKRKFYLASINYLSSLTLIVFMLHNNKLVRTIVEIDFYNKIFLRDGFEFWIPAVLMYFGISIILSFGLSFILGKIFNLYLFNRFIEYIALQLRTFFLKTFYIFK</sequence>
<evidence type="ECO:0000313" key="4">
    <source>
        <dbReference type="Proteomes" id="UP000284205"/>
    </source>
</evidence>
<feature type="transmembrane region" description="Helical" evidence="1">
    <location>
        <begin position="149"/>
        <end position="168"/>
    </location>
</feature>
<feature type="transmembrane region" description="Helical" evidence="1">
    <location>
        <begin position="122"/>
        <end position="143"/>
    </location>
</feature>
<dbReference type="Proteomes" id="UP000284205">
    <property type="component" value="Unassembled WGS sequence"/>
</dbReference>
<feature type="domain" description="Acyltransferase 3" evidence="2">
    <location>
        <begin position="19"/>
        <end position="302"/>
    </location>
</feature>
<comment type="caution">
    <text evidence="3">The sequence shown here is derived from an EMBL/GenBank/DDBJ whole genome shotgun (WGS) entry which is preliminary data.</text>
</comment>
<dbReference type="EMBL" id="QRUO01000008">
    <property type="protein sequence ID" value="RGR71692.1"/>
    <property type="molecule type" value="Genomic_DNA"/>
</dbReference>
<gene>
    <name evidence="3" type="ORF">DWY26_09905</name>
</gene>
<feature type="transmembrane region" description="Helical" evidence="1">
    <location>
        <begin position="240"/>
        <end position="258"/>
    </location>
</feature>
<evidence type="ECO:0000313" key="3">
    <source>
        <dbReference type="EMBL" id="RGR71692.1"/>
    </source>
</evidence>
<protein>
    <recommendedName>
        <fullName evidence="2">Acyltransferase 3 domain-containing protein</fullName>
    </recommendedName>
</protein>
<accession>A0A412FU61</accession>
<organism evidence="3 4">
    <name type="scientific">Bacteroides caccae</name>
    <dbReference type="NCBI Taxonomy" id="47678"/>
    <lineage>
        <taxon>Bacteria</taxon>
        <taxon>Pseudomonadati</taxon>
        <taxon>Bacteroidota</taxon>
        <taxon>Bacteroidia</taxon>
        <taxon>Bacteroidales</taxon>
        <taxon>Bacteroidaceae</taxon>
        <taxon>Bacteroides</taxon>
    </lineage>
</organism>
<feature type="transmembrane region" description="Helical" evidence="1">
    <location>
        <begin position="180"/>
        <end position="202"/>
    </location>
</feature>
<dbReference type="AlphaFoldDB" id="A0A412FU61"/>
<dbReference type="RefSeq" id="WP_122139267.1">
    <property type="nucleotide sequence ID" value="NZ_JAHONX010000011.1"/>
</dbReference>
<name>A0A412FU61_9BACE</name>
<reference evidence="3 4" key="1">
    <citation type="submission" date="2018-08" db="EMBL/GenBank/DDBJ databases">
        <title>A genome reference for cultivated species of the human gut microbiota.</title>
        <authorList>
            <person name="Zou Y."/>
            <person name="Xue W."/>
            <person name="Luo G."/>
        </authorList>
    </citation>
    <scope>NUCLEOTIDE SEQUENCE [LARGE SCALE GENOMIC DNA]</scope>
    <source>
        <strain evidence="3 4">AF24-29LB</strain>
    </source>
</reference>
<feature type="transmembrane region" description="Helical" evidence="1">
    <location>
        <begin position="283"/>
        <end position="306"/>
    </location>
</feature>
<keyword evidence="1" id="KW-0812">Transmembrane</keyword>